<name>A0A7J3MWP0_9CREN</name>
<organism evidence="2">
    <name type="scientific">Ignisphaera aggregans</name>
    <dbReference type="NCBI Taxonomy" id="334771"/>
    <lineage>
        <taxon>Archaea</taxon>
        <taxon>Thermoproteota</taxon>
        <taxon>Thermoprotei</taxon>
        <taxon>Desulfurococcales</taxon>
        <taxon>Desulfurococcaceae</taxon>
        <taxon>Ignisphaera</taxon>
    </lineage>
</organism>
<gene>
    <name evidence="1" type="ORF">ENT99_06625</name>
    <name evidence="2" type="ORF">ENU64_00720</name>
</gene>
<proteinExistence type="predicted"/>
<protein>
    <submittedName>
        <fullName evidence="2">Uncharacterized protein</fullName>
    </submittedName>
</protein>
<dbReference type="EMBL" id="DTAU01000132">
    <property type="protein sequence ID" value="HFQ79353.1"/>
    <property type="molecule type" value="Genomic_DNA"/>
</dbReference>
<accession>A0A7J3MWP0</accession>
<comment type="caution">
    <text evidence="2">The sequence shown here is derived from an EMBL/GenBank/DDBJ whole genome shotgun (WGS) entry which is preliminary data.</text>
</comment>
<sequence length="64" mass="7514">MSLELELVDVYRYEGFVGKRFRFRIKGTKIYVNVLATTVEDAVEKAKELIKQLELEKYVKLSKS</sequence>
<dbReference type="EMBL" id="DTDH01000019">
    <property type="protein sequence ID" value="HGT97938.1"/>
    <property type="molecule type" value="Genomic_DNA"/>
</dbReference>
<evidence type="ECO:0000313" key="1">
    <source>
        <dbReference type="EMBL" id="HFQ79353.1"/>
    </source>
</evidence>
<reference evidence="2" key="1">
    <citation type="journal article" date="2020" name="mSystems">
        <title>Genome- and Community-Level Interaction Insights into Carbon Utilization and Element Cycling Functions of Hydrothermarchaeota in Hydrothermal Sediment.</title>
        <authorList>
            <person name="Zhou Z."/>
            <person name="Liu Y."/>
            <person name="Xu W."/>
            <person name="Pan J."/>
            <person name="Luo Z.H."/>
            <person name="Li M."/>
        </authorList>
    </citation>
    <scope>NUCLEOTIDE SEQUENCE [LARGE SCALE GENOMIC DNA]</scope>
    <source>
        <strain evidence="1">SpSt-629</strain>
        <strain evidence="2">SpSt-688</strain>
    </source>
</reference>
<evidence type="ECO:0000313" key="2">
    <source>
        <dbReference type="EMBL" id="HGT97938.1"/>
    </source>
</evidence>
<dbReference type="AlphaFoldDB" id="A0A7J3MWP0"/>